<keyword evidence="1" id="KW-0175">Coiled coil</keyword>
<reference evidence="3" key="1">
    <citation type="submission" date="2020-04" db="EMBL/GenBank/DDBJ databases">
        <authorList>
            <person name="Chiriac C."/>
            <person name="Salcher M."/>
            <person name="Ghai R."/>
            <person name="Kavagutti S V."/>
        </authorList>
    </citation>
    <scope>NUCLEOTIDE SEQUENCE</scope>
</reference>
<evidence type="ECO:0000313" key="3">
    <source>
        <dbReference type="EMBL" id="CAB4148849.1"/>
    </source>
</evidence>
<feature type="region of interest" description="Disordered" evidence="2">
    <location>
        <begin position="91"/>
        <end position="112"/>
    </location>
</feature>
<gene>
    <name evidence="3" type="ORF">UFOVP533_29</name>
</gene>
<protein>
    <submittedName>
        <fullName evidence="3">Uncharacterized protein</fullName>
    </submittedName>
</protein>
<proteinExistence type="predicted"/>
<evidence type="ECO:0000256" key="1">
    <source>
        <dbReference type="SAM" id="Coils"/>
    </source>
</evidence>
<name>A0A6J5MYK8_9CAUD</name>
<feature type="compositionally biased region" description="Basic residues" evidence="2">
    <location>
        <begin position="102"/>
        <end position="112"/>
    </location>
</feature>
<dbReference type="EMBL" id="LR796501">
    <property type="protein sequence ID" value="CAB4148849.1"/>
    <property type="molecule type" value="Genomic_DNA"/>
</dbReference>
<organism evidence="3">
    <name type="scientific">uncultured Caudovirales phage</name>
    <dbReference type="NCBI Taxonomy" id="2100421"/>
    <lineage>
        <taxon>Viruses</taxon>
        <taxon>Duplodnaviria</taxon>
        <taxon>Heunggongvirae</taxon>
        <taxon>Uroviricota</taxon>
        <taxon>Caudoviricetes</taxon>
        <taxon>Peduoviridae</taxon>
        <taxon>Maltschvirus</taxon>
        <taxon>Maltschvirus maltsch</taxon>
    </lineage>
</organism>
<evidence type="ECO:0000256" key="2">
    <source>
        <dbReference type="SAM" id="MobiDB-lite"/>
    </source>
</evidence>
<accession>A0A6J5MYK8</accession>
<sequence length="112" mass="13336">MRGLKYTLSNFKTNKMKKLVSLENRVEKLLKKYKFLRNNNKALCVKVWEQQFDERKDITSNFFAMYESGKYVSADNITRIARLVKQYNPELRGTNDKDNKKKAQLIKPLLKK</sequence>
<feature type="coiled-coil region" evidence="1">
    <location>
        <begin position="12"/>
        <end position="39"/>
    </location>
</feature>